<evidence type="ECO:0000256" key="8">
    <source>
        <dbReference type="ARBA" id="ARBA00022777"/>
    </source>
</evidence>
<feature type="transmembrane region" description="Helical" evidence="13">
    <location>
        <begin position="101"/>
        <end position="126"/>
    </location>
</feature>
<dbReference type="FunFam" id="3.30.1360.60:FF:000001">
    <property type="entry name" value="PTS system glucose-specific IIBC component PtsG"/>
    <property type="match status" value="1"/>
</dbReference>
<keyword evidence="5 17" id="KW-0808">Transferase</keyword>
<dbReference type="InterPro" id="IPR018113">
    <property type="entry name" value="PTrfase_EIIB_Cys"/>
</dbReference>
<dbReference type="RefSeq" id="WP_274359340.1">
    <property type="nucleotide sequence ID" value="NZ_CP118101.1"/>
</dbReference>
<dbReference type="AlphaFoldDB" id="A0AAX3MZU6"/>
<dbReference type="PROSITE" id="PS51093">
    <property type="entry name" value="PTS_EIIA_TYPE_1"/>
    <property type="match status" value="1"/>
</dbReference>
<feature type="region of interest" description="Disordered" evidence="12">
    <location>
        <begin position="452"/>
        <end position="477"/>
    </location>
</feature>
<reference evidence="17" key="1">
    <citation type="submission" date="2023-02" db="EMBL/GenBank/DDBJ databases">
        <title>Pathogen: clinical or host-associated sample.</title>
        <authorList>
            <person name="Hergert J."/>
            <person name="Casey R."/>
            <person name="Wagner J."/>
            <person name="Young E.L."/>
            <person name="Oakeson K.F."/>
        </authorList>
    </citation>
    <scope>NUCLEOTIDE SEQUENCE</scope>
    <source>
        <strain evidence="17">2022CK-00830</strain>
    </source>
</reference>
<dbReference type="InterPro" id="IPR001996">
    <property type="entry name" value="PTS_IIB_1"/>
</dbReference>
<dbReference type="InterPro" id="IPR003352">
    <property type="entry name" value="PTS_EIIC"/>
</dbReference>
<dbReference type="GO" id="GO:0008982">
    <property type="term" value="F:protein-N(PI)-phosphohistidine-sugar phosphotransferase activity"/>
    <property type="evidence" value="ECO:0007669"/>
    <property type="project" value="InterPro"/>
</dbReference>
<evidence type="ECO:0000256" key="5">
    <source>
        <dbReference type="ARBA" id="ARBA00022679"/>
    </source>
</evidence>
<dbReference type="InterPro" id="IPR013013">
    <property type="entry name" value="PTS_EIIC_1"/>
</dbReference>
<dbReference type="PROSITE" id="PS00371">
    <property type="entry name" value="PTS_EIIA_TYPE_1_HIS"/>
    <property type="match status" value="1"/>
</dbReference>
<dbReference type="Pfam" id="PF00358">
    <property type="entry name" value="PTS_EIIA_1"/>
    <property type="match status" value="1"/>
</dbReference>
<dbReference type="Pfam" id="PF00367">
    <property type="entry name" value="PTS_EIIB"/>
    <property type="match status" value="1"/>
</dbReference>
<keyword evidence="8" id="KW-0418">Kinase</keyword>
<evidence type="ECO:0000256" key="6">
    <source>
        <dbReference type="ARBA" id="ARBA00022683"/>
    </source>
</evidence>
<dbReference type="GO" id="GO:0005886">
    <property type="term" value="C:plasma membrane"/>
    <property type="evidence" value="ECO:0007669"/>
    <property type="project" value="UniProtKB-SubCell"/>
</dbReference>
<feature type="transmembrane region" description="Helical" evidence="13">
    <location>
        <begin position="177"/>
        <end position="197"/>
    </location>
</feature>
<organism evidence="17 18">
    <name type="scientific">Paenibacillus urinalis</name>
    <dbReference type="NCBI Taxonomy" id="521520"/>
    <lineage>
        <taxon>Bacteria</taxon>
        <taxon>Bacillati</taxon>
        <taxon>Bacillota</taxon>
        <taxon>Bacilli</taxon>
        <taxon>Bacillales</taxon>
        <taxon>Paenibacillaceae</taxon>
        <taxon>Paenibacillus</taxon>
    </lineage>
</organism>
<dbReference type="GO" id="GO:0090589">
    <property type="term" value="F:protein-phosphocysteine-trehalose phosphotransferase system transporter activity"/>
    <property type="evidence" value="ECO:0007669"/>
    <property type="project" value="TreeGrafter"/>
</dbReference>
<dbReference type="PROSITE" id="PS51103">
    <property type="entry name" value="PTS_EIIC_TYPE_1"/>
    <property type="match status" value="1"/>
</dbReference>
<keyword evidence="3" id="KW-1003">Cell membrane</keyword>
<dbReference type="GO" id="GO:0009401">
    <property type="term" value="P:phosphoenolpyruvate-dependent sugar phosphotransferase system"/>
    <property type="evidence" value="ECO:0007669"/>
    <property type="project" value="UniProtKB-KW"/>
</dbReference>
<keyword evidence="4" id="KW-0762">Sugar transport</keyword>
<dbReference type="SUPFAM" id="SSF55604">
    <property type="entry name" value="Glucose permease domain IIB"/>
    <property type="match status" value="1"/>
</dbReference>
<feature type="transmembrane region" description="Helical" evidence="13">
    <location>
        <begin position="242"/>
        <end position="267"/>
    </location>
</feature>
<feature type="transmembrane region" description="Helical" evidence="13">
    <location>
        <begin position="287"/>
        <end position="314"/>
    </location>
</feature>
<sequence length="649" mass="68438">MSHQKAAQEIIKSVGGVDNVNSVYHCITRLRFELKDHDKVDSHSFKKIEKVMGTNVSGDQFQVIIGNEVPKVFDAMVKEYPELAQAKESEQTKKPDKKQNVILKIFETIAGVFAPMLPAITAAGLLKGLLALLSSLGWISVGTDTYRILSAIGDGVFYFLPMLIAASAARKFGSNPFVALALSTALMYPDMGTLLSGEAAVSFLGIPVTAVSYASSVIPVLLAVWILSYVEKWVDKIIPSALKLLLVPLISLLIMVPVTLIAIGPLGTVIGSGLSGGINWLLDEGGLIAGIVLGGAMAVITMTGMHYALVPVILSNIATLGFDKFLPLTYISNMGQAGATLGVFIRAKDKNLKSVALSTSFTALMGVTEPAMYGINMKYKRPFAAAMIGSAVGGGSGLAFGAKAYVLAGNGGLPGLPALVGQTFWYSLIAMILAFGVAVIMTVIFGIREEEAEQETTGKSDVTASASSVAATETTETTSVPVAKEAAVVSELPETPVPTEDATAVAPMTGKAVPLSEVNDPTFGEELMGKGVAFVPSIGKLASPVTGTVMNVFKTKHAIVVRSDNGMELLIHVGINTVKLRGQYFESHVATGDRVQAGDELLTFELDKIAENYDITTAMVVTNTADYTEIRPLKLGDIRTGEAVLAARL</sequence>
<dbReference type="InterPro" id="IPR050558">
    <property type="entry name" value="PTS_Sugar-Specific_Components"/>
</dbReference>
<protein>
    <submittedName>
        <fullName evidence="17">Beta-glucoside-specific PTS transporter subunit IIABC</fullName>
        <ecNumber evidence="17">2.7.1.-</ecNumber>
    </submittedName>
</protein>
<dbReference type="InterPro" id="IPR036878">
    <property type="entry name" value="Glu_permease_IIB"/>
</dbReference>
<dbReference type="InterPro" id="IPR001127">
    <property type="entry name" value="PTS_EIIA_1_perm"/>
</dbReference>
<evidence type="ECO:0000256" key="13">
    <source>
        <dbReference type="SAM" id="Phobius"/>
    </source>
</evidence>
<dbReference type="NCBIfam" id="TIGR00830">
    <property type="entry name" value="PTBA"/>
    <property type="match status" value="1"/>
</dbReference>
<keyword evidence="7 13" id="KW-0812">Transmembrane</keyword>
<dbReference type="InterPro" id="IPR011297">
    <property type="entry name" value="PTS_IIABC_b_glu"/>
</dbReference>
<dbReference type="CDD" id="cd00212">
    <property type="entry name" value="PTS_IIB_glc"/>
    <property type="match status" value="1"/>
</dbReference>
<dbReference type="EMBL" id="CP118101">
    <property type="protein sequence ID" value="WDH83118.1"/>
    <property type="molecule type" value="Genomic_DNA"/>
</dbReference>
<feature type="transmembrane region" description="Helical" evidence="13">
    <location>
        <begin position="424"/>
        <end position="447"/>
    </location>
</feature>
<keyword evidence="9 13" id="KW-1133">Transmembrane helix</keyword>
<proteinExistence type="predicted"/>
<feature type="domain" description="PTS EIIC type-1" evidence="16">
    <location>
        <begin position="107"/>
        <end position="461"/>
    </location>
</feature>
<feature type="domain" description="PTS EIIA type-1" evidence="14">
    <location>
        <begin position="520"/>
        <end position="623"/>
    </location>
</feature>
<evidence type="ECO:0000256" key="11">
    <source>
        <dbReference type="PROSITE-ProRule" id="PRU00421"/>
    </source>
</evidence>
<evidence type="ECO:0000256" key="9">
    <source>
        <dbReference type="ARBA" id="ARBA00022989"/>
    </source>
</evidence>
<evidence type="ECO:0000259" key="14">
    <source>
        <dbReference type="PROSITE" id="PS51093"/>
    </source>
</evidence>
<dbReference type="Gene3D" id="3.30.1360.60">
    <property type="entry name" value="Glucose permease domain IIB"/>
    <property type="match status" value="1"/>
</dbReference>
<dbReference type="GO" id="GO:0016301">
    <property type="term" value="F:kinase activity"/>
    <property type="evidence" value="ECO:0007669"/>
    <property type="project" value="UniProtKB-KW"/>
</dbReference>
<dbReference type="Proteomes" id="UP001220962">
    <property type="component" value="Chromosome"/>
</dbReference>
<dbReference type="GO" id="GO:0015771">
    <property type="term" value="P:trehalose transport"/>
    <property type="evidence" value="ECO:0007669"/>
    <property type="project" value="TreeGrafter"/>
</dbReference>
<feature type="compositionally biased region" description="Low complexity" evidence="12">
    <location>
        <begin position="462"/>
        <end position="477"/>
    </location>
</feature>
<evidence type="ECO:0000256" key="2">
    <source>
        <dbReference type="ARBA" id="ARBA00022448"/>
    </source>
</evidence>
<feature type="transmembrane region" description="Helical" evidence="13">
    <location>
        <begin position="383"/>
        <end position="404"/>
    </location>
</feature>
<feature type="active site" description="Phosphocysteine intermediate; for EIIB activity" evidence="11">
    <location>
        <position position="26"/>
    </location>
</feature>
<keyword evidence="10 13" id="KW-0472">Membrane</keyword>
<keyword evidence="6" id="KW-0598">Phosphotransferase system</keyword>
<name>A0AAX3MZU6_9BACL</name>
<dbReference type="EC" id="2.7.1.-" evidence="17"/>
<evidence type="ECO:0000256" key="4">
    <source>
        <dbReference type="ARBA" id="ARBA00022597"/>
    </source>
</evidence>
<dbReference type="NCBIfam" id="TIGR01995">
    <property type="entry name" value="PTS-II-ABC-beta"/>
    <property type="match status" value="1"/>
</dbReference>
<feature type="domain" description="PTS EIIB type-1" evidence="15">
    <location>
        <begin position="4"/>
        <end position="86"/>
    </location>
</feature>
<dbReference type="PANTHER" id="PTHR30175">
    <property type="entry name" value="PHOSPHOTRANSFERASE SYSTEM TRANSPORT PROTEIN"/>
    <property type="match status" value="1"/>
</dbReference>
<accession>A0AAX3MZU6</accession>
<feature type="transmembrane region" description="Helical" evidence="13">
    <location>
        <begin position="203"/>
        <end position="230"/>
    </location>
</feature>
<dbReference type="PROSITE" id="PS51098">
    <property type="entry name" value="PTS_EIIB_TYPE_1"/>
    <property type="match status" value="1"/>
</dbReference>
<evidence type="ECO:0000256" key="12">
    <source>
        <dbReference type="SAM" id="MobiDB-lite"/>
    </source>
</evidence>
<dbReference type="InterPro" id="IPR011055">
    <property type="entry name" value="Dup_hybrid_motif"/>
</dbReference>
<feature type="transmembrane region" description="Helical" evidence="13">
    <location>
        <begin position="146"/>
        <end position="165"/>
    </location>
</feature>
<evidence type="ECO:0000259" key="16">
    <source>
        <dbReference type="PROSITE" id="PS51103"/>
    </source>
</evidence>
<evidence type="ECO:0000256" key="1">
    <source>
        <dbReference type="ARBA" id="ARBA00004651"/>
    </source>
</evidence>
<evidence type="ECO:0000313" key="18">
    <source>
        <dbReference type="Proteomes" id="UP001220962"/>
    </source>
</evidence>
<dbReference type="FunFam" id="2.70.70.10:FF:000001">
    <property type="entry name" value="PTS system glucose-specific IIA component"/>
    <property type="match status" value="1"/>
</dbReference>
<dbReference type="SUPFAM" id="SSF51261">
    <property type="entry name" value="Duplicated hybrid motif"/>
    <property type="match status" value="1"/>
</dbReference>
<dbReference type="Pfam" id="PF02378">
    <property type="entry name" value="PTS_EIIC"/>
    <property type="match status" value="1"/>
</dbReference>
<evidence type="ECO:0000313" key="17">
    <source>
        <dbReference type="EMBL" id="WDH83118.1"/>
    </source>
</evidence>
<gene>
    <name evidence="17" type="ORF">PUW23_02410</name>
</gene>
<comment type="subcellular location">
    <subcellularLocation>
        <location evidence="1">Cell membrane</location>
        <topology evidence="1">Multi-pass membrane protein</topology>
    </subcellularLocation>
</comment>
<dbReference type="Gene3D" id="2.70.70.10">
    <property type="entry name" value="Glucose Permease (Domain IIA)"/>
    <property type="match status" value="1"/>
</dbReference>
<evidence type="ECO:0000256" key="3">
    <source>
        <dbReference type="ARBA" id="ARBA00022475"/>
    </source>
</evidence>
<dbReference type="PANTHER" id="PTHR30175:SF1">
    <property type="entry name" value="PTS SYSTEM ARBUTIN-, CELLOBIOSE-, AND SALICIN-SPECIFIC EIIBC COMPONENT-RELATED"/>
    <property type="match status" value="1"/>
</dbReference>
<keyword evidence="2" id="KW-0813">Transport</keyword>
<evidence type="ECO:0000259" key="15">
    <source>
        <dbReference type="PROSITE" id="PS51098"/>
    </source>
</evidence>
<evidence type="ECO:0000256" key="10">
    <source>
        <dbReference type="ARBA" id="ARBA00023136"/>
    </source>
</evidence>
<evidence type="ECO:0000256" key="7">
    <source>
        <dbReference type="ARBA" id="ARBA00022692"/>
    </source>
</evidence>
<dbReference type="PROSITE" id="PS01035">
    <property type="entry name" value="PTS_EIIB_TYPE_1_CYS"/>
    <property type="match status" value="1"/>
</dbReference>